<dbReference type="EMBL" id="UINC01001396">
    <property type="protein sequence ID" value="SUZ79679.1"/>
    <property type="molecule type" value="Genomic_DNA"/>
</dbReference>
<evidence type="ECO:0000313" key="1">
    <source>
        <dbReference type="EMBL" id="SUZ79679.1"/>
    </source>
</evidence>
<organism evidence="1">
    <name type="scientific">marine metagenome</name>
    <dbReference type="NCBI Taxonomy" id="408172"/>
    <lineage>
        <taxon>unclassified sequences</taxon>
        <taxon>metagenomes</taxon>
        <taxon>ecological metagenomes</taxon>
    </lineage>
</organism>
<reference evidence="1" key="1">
    <citation type="submission" date="2018-05" db="EMBL/GenBank/DDBJ databases">
        <authorList>
            <person name="Lanie J.A."/>
            <person name="Ng W.-L."/>
            <person name="Kazmierczak K.M."/>
            <person name="Andrzejewski T.M."/>
            <person name="Davidsen T.M."/>
            <person name="Wayne K.J."/>
            <person name="Tettelin H."/>
            <person name="Glass J.I."/>
            <person name="Rusch D."/>
            <person name="Podicherti R."/>
            <person name="Tsui H.-C.T."/>
            <person name="Winkler M.E."/>
        </authorList>
    </citation>
    <scope>NUCLEOTIDE SEQUENCE</scope>
</reference>
<accession>A0A381QMJ6</accession>
<name>A0A381QMJ6_9ZZZZ</name>
<dbReference type="Gene3D" id="1.10.3680.10">
    <property type="entry name" value="TerB-like"/>
    <property type="match status" value="1"/>
</dbReference>
<gene>
    <name evidence="1" type="ORF">METZ01_LOCUS32533</name>
</gene>
<evidence type="ECO:0008006" key="2">
    <source>
        <dbReference type="Google" id="ProtNLM"/>
    </source>
</evidence>
<dbReference type="AlphaFoldDB" id="A0A381QMJ6"/>
<dbReference type="SUPFAM" id="SSF158682">
    <property type="entry name" value="TerB-like"/>
    <property type="match status" value="1"/>
</dbReference>
<proteinExistence type="predicted"/>
<sequence>MYKLQLDRELTKVLAGSSKEIRDWVVNAIANIVVADNIIEKHEFVALQEAIGLLDNKDEIHDLMNKVKERKLDEVEKISMDPGFALNVFFILAAIAVIDGNLKKSEADLLKKCGVCLDLENDLIRAVTSWTLKQMSINNKFSKDLNSSNKDRERIINSTIIN</sequence>
<dbReference type="InterPro" id="IPR029024">
    <property type="entry name" value="TerB-like"/>
</dbReference>
<protein>
    <recommendedName>
        <fullName evidence="2">Co-chaperone DjlA N-terminal domain-containing protein</fullName>
    </recommendedName>
</protein>